<dbReference type="EC" id="4.2.1.39" evidence="3"/>
<dbReference type="GO" id="GO:0009063">
    <property type="term" value="P:amino acid catabolic process"/>
    <property type="evidence" value="ECO:0007669"/>
    <property type="project" value="InterPro"/>
</dbReference>
<dbReference type="SUPFAM" id="SSF54826">
    <property type="entry name" value="Enolase N-terminal domain-like"/>
    <property type="match status" value="1"/>
</dbReference>
<dbReference type="InterPro" id="IPR018110">
    <property type="entry name" value="Mandel_Rmase/mucon_lact_enz_CS"/>
</dbReference>
<dbReference type="InterPro" id="IPR029065">
    <property type="entry name" value="Enolase_C-like"/>
</dbReference>
<dbReference type="InterPro" id="IPR034593">
    <property type="entry name" value="DgoD-like"/>
</dbReference>
<evidence type="ECO:0000256" key="1">
    <source>
        <dbReference type="ARBA" id="ARBA00023239"/>
    </source>
</evidence>
<dbReference type="PANTHER" id="PTHR48080">
    <property type="entry name" value="D-GALACTONATE DEHYDRATASE-RELATED"/>
    <property type="match status" value="1"/>
</dbReference>
<sequence length="366" mass="40348">MKITDLKVYPVQGRHWPRFPMVFVEIETDAGLVGLGESLLYKSTGVIESLHQLRPRLVGQDPFRIEQLWELLNRQGVNAAALSGIEMALWDIVGQACGQPIYNLLGGMCRESVRVYVDGFFRGAQYIQGEYAQKAIEAVELGYTALKMDVDEPIPMANRFNRQVRASDLRHMAEMVSSVRDAVGADVDLAIDAHGAFDVASAVRLGAALEPYRLMWIEDPIPMTNMAALAKVAEETTTPICTGELLATRFQFRELFERQAADIIMPDLACCGGILEMKKIAALADTYFVPIAPHNMVGPVATIASAHVCLSTPNFMILEYQLGDVEWIDELISSPVPIRDGQLWLNGAPGLGVTLNHAAVEKYRAE</sequence>
<dbReference type="AlphaFoldDB" id="A0A6J4J2A6"/>
<dbReference type="GO" id="GO:0047929">
    <property type="term" value="F:gluconate dehydratase activity"/>
    <property type="evidence" value="ECO:0007669"/>
    <property type="project" value="UniProtKB-EC"/>
</dbReference>
<dbReference type="InterPro" id="IPR029017">
    <property type="entry name" value="Enolase-like_N"/>
</dbReference>
<dbReference type="PANTHER" id="PTHR48080:SF2">
    <property type="entry name" value="D-GALACTONATE DEHYDRATASE"/>
    <property type="match status" value="1"/>
</dbReference>
<dbReference type="EMBL" id="CADCTC010000171">
    <property type="protein sequence ID" value="CAA9268495.1"/>
    <property type="molecule type" value="Genomic_DNA"/>
</dbReference>
<dbReference type="InterPro" id="IPR013341">
    <property type="entry name" value="Mandelate_racemase_N_dom"/>
</dbReference>
<dbReference type="CDD" id="cd03316">
    <property type="entry name" value="MR_like"/>
    <property type="match status" value="1"/>
</dbReference>
<dbReference type="SMART" id="SM00922">
    <property type="entry name" value="MR_MLE"/>
    <property type="match status" value="1"/>
</dbReference>
<dbReference type="Pfam" id="PF13378">
    <property type="entry name" value="MR_MLE_C"/>
    <property type="match status" value="1"/>
</dbReference>
<dbReference type="InterPro" id="IPR036849">
    <property type="entry name" value="Enolase-like_C_sf"/>
</dbReference>
<dbReference type="Pfam" id="PF02746">
    <property type="entry name" value="MR_MLE_N"/>
    <property type="match status" value="1"/>
</dbReference>
<accession>A0A6J4J2A6</accession>
<dbReference type="InterPro" id="IPR013342">
    <property type="entry name" value="Mandelate_racemase_C"/>
</dbReference>
<dbReference type="PROSITE" id="PS00908">
    <property type="entry name" value="MR_MLE_1"/>
    <property type="match status" value="1"/>
</dbReference>
<dbReference type="SFLD" id="SFLDG00179">
    <property type="entry name" value="mandelate_racemase"/>
    <property type="match status" value="1"/>
</dbReference>
<name>A0A6J4J2A6_9CHLR</name>
<organism evidence="3">
    <name type="scientific">uncultured Chloroflexota bacterium</name>
    <dbReference type="NCBI Taxonomy" id="166587"/>
    <lineage>
        <taxon>Bacteria</taxon>
        <taxon>Bacillati</taxon>
        <taxon>Chloroflexota</taxon>
        <taxon>environmental samples</taxon>
    </lineage>
</organism>
<reference evidence="3" key="1">
    <citation type="submission" date="2020-02" db="EMBL/GenBank/DDBJ databases">
        <authorList>
            <person name="Meier V. D."/>
        </authorList>
    </citation>
    <scope>NUCLEOTIDE SEQUENCE</scope>
    <source>
        <strain evidence="3">AVDCRST_MAG77</strain>
    </source>
</reference>
<proteinExistence type="predicted"/>
<keyword evidence="1 3" id="KW-0456">Lyase</keyword>
<dbReference type="PROSITE" id="PS00909">
    <property type="entry name" value="MR_MLE_2"/>
    <property type="match status" value="1"/>
</dbReference>
<gene>
    <name evidence="3" type="ORF">AVDCRST_MAG77-3046</name>
</gene>
<dbReference type="Gene3D" id="3.30.390.10">
    <property type="entry name" value="Enolase-like, N-terminal domain"/>
    <property type="match status" value="1"/>
</dbReference>
<dbReference type="SFLD" id="SFLDS00001">
    <property type="entry name" value="Enolase"/>
    <property type="match status" value="1"/>
</dbReference>
<dbReference type="Gene3D" id="3.20.20.120">
    <property type="entry name" value="Enolase-like C-terminal domain"/>
    <property type="match status" value="1"/>
</dbReference>
<feature type="domain" description="Mandelate racemase/muconate lactonizing enzyme C-terminal" evidence="2">
    <location>
        <begin position="128"/>
        <end position="239"/>
    </location>
</feature>
<evidence type="ECO:0000313" key="3">
    <source>
        <dbReference type="EMBL" id="CAA9268495.1"/>
    </source>
</evidence>
<evidence type="ECO:0000259" key="2">
    <source>
        <dbReference type="SMART" id="SM00922"/>
    </source>
</evidence>
<dbReference type="SUPFAM" id="SSF51604">
    <property type="entry name" value="Enolase C-terminal domain-like"/>
    <property type="match status" value="1"/>
</dbReference>
<protein>
    <submittedName>
        <fullName evidence="3">Gluconate dehydratase</fullName>
        <ecNumber evidence="3">4.2.1.39</ecNumber>
    </submittedName>
</protein>